<dbReference type="Pfam" id="PF02518">
    <property type="entry name" value="HATPase_c"/>
    <property type="match status" value="1"/>
</dbReference>
<evidence type="ECO:0000259" key="3">
    <source>
        <dbReference type="PROSITE" id="PS50109"/>
    </source>
</evidence>
<dbReference type="RefSeq" id="XP_004030286.1">
    <property type="nucleotide sequence ID" value="XM_004030238.1"/>
</dbReference>
<dbReference type="SMART" id="SM00448">
    <property type="entry name" value="REC"/>
    <property type="match status" value="1"/>
</dbReference>
<dbReference type="Pfam" id="PF00072">
    <property type="entry name" value="Response_reg"/>
    <property type="match status" value="1"/>
</dbReference>
<keyword evidence="1 2" id="KW-0597">Phosphoprotein</keyword>
<dbReference type="CDD" id="cd00082">
    <property type="entry name" value="HisKA"/>
    <property type="match status" value="1"/>
</dbReference>
<gene>
    <name evidence="5" type="ORF">IMG5_164250</name>
</gene>
<keyword evidence="6" id="KW-1185">Reference proteome</keyword>
<proteinExistence type="predicted"/>
<protein>
    <recommendedName>
        <fullName evidence="7">Histidine kinase</fullName>
    </recommendedName>
</protein>
<dbReference type="AlphaFoldDB" id="G0R0F3"/>
<dbReference type="Gene3D" id="1.10.287.130">
    <property type="match status" value="1"/>
</dbReference>
<dbReference type="SUPFAM" id="SSF52172">
    <property type="entry name" value="CheY-like"/>
    <property type="match status" value="1"/>
</dbReference>
<dbReference type="InterPro" id="IPR011006">
    <property type="entry name" value="CheY-like_superfamily"/>
</dbReference>
<dbReference type="SMART" id="SM00387">
    <property type="entry name" value="HATPase_c"/>
    <property type="match status" value="1"/>
</dbReference>
<feature type="modified residue" description="4-aspartylphosphate" evidence="2">
    <location>
        <position position="369"/>
    </location>
</feature>
<dbReference type="Gene3D" id="3.30.565.10">
    <property type="entry name" value="Histidine kinase-like ATPase, C-terminal domain"/>
    <property type="match status" value="1"/>
</dbReference>
<dbReference type="STRING" id="857967.G0R0F3"/>
<evidence type="ECO:0000313" key="6">
    <source>
        <dbReference type="Proteomes" id="UP000008983"/>
    </source>
</evidence>
<reference evidence="5 6" key="1">
    <citation type="submission" date="2011-07" db="EMBL/GenBank/DDBJ databases">
        <authorList>
            <person name="Coyne R."/>
            <person name="Brami D."/>
            <person name="Johnson J."/>
            <person name="Hostetler J."/>
            <person name="Hannick L."/>
            <person name="Clark T."/>
            <person name="Cassidy-Hanley D."/>
            <person name="Inman J."/>
        </authorList>
    </citation>
    <scope>NUCLEOTIDE SEQUENCE [LARGE SCALE GENOMIC DNA]</scope>
    <source>
        <strain evidence="5 6">G5</strain>
    </source>
</reference>
<dbReference type="InterPro" id="IPR003661">
    <property type="entry name" value="HisK_dim/P_dom"/>
</dbReference>
<dbReference type="PROSITE" id="PS50110">
    <property type="entry name" value="RESPONSE_REGULATORY"/>
    <property type="match status" value="1"/>
</dbReference>
<evidence type="ECO:0000256" key="2">
    <source>
        <dbReference type="PROSITE-ProRule" id="PRU00169"/>
    </source>
</evidence>
<dbReference type="PROSITE" id="PS50109">
    <property type="entry name" value="HIS_KIN"/>
    <property type="match status" value="1"/>
</dbReference>
<dbReference type="PANTHER" id="PTHR43719:SF28">
    <property type="entry name" value="PEROXIDE STRESS-ACTIVATED HISTIDINE KINASE MAK1-RELATED"/>
    <property type="match status" value="1"/>
</dbReference>
<dbReference type="InterPro" id="IPR001789">
    <property type="entry name" value="Sig_transdc_resp-reg_receiver"/>
</dbReference>
<dbReference type="Gene3D" id="3.40.50.2300">
    <property type="match status" value="1"/>
</dbReference>
<dbReference type="GeneID" id="14905146"/>
<dbReference type="SMART" id="SM00388">
    <property type="entry name" value="HisKA"/>
    <property type="match status" value="1"/>
</dbReference>
<organism evidence="5 6">
    <name type="scientific">Ichthyophthirius multifiliis</name>
    <name type="common">White spot disease agent</name>
    <name type="synonym">Ich</name>
    <dbReference type="NCBI Taxonomy" id="5932"/>
    <lineage>
        <taxon>Eukaryota</taxon>
        <taxon>Sar</taxon>
        <taxon>Alveolata</taxon>
        <taxon>Ciliophora</taxon>
        <taxon>Intramacronucleata</taxon>
        <taxon>Oligohymenophorea</taxon>
        <taxon>Hymenostomatida</taxon>
        <taxon>Ophryoglenina</taxon>
        <taxon>Ichthyophthirius</taxon>
    </lineage>
</organism>
<evidence type="ECO:0000256" key="1">
    <source>
        <dbReference type="ARBA" id="ARBA00022553"/>
    </source>
</evidence>
<dbReference type="InterPro" id="IPR050956">
    <property type="entry name" value="2C_system_His_kinase"/>
</dbReference>
<dbReference type="GO" id="GO:0000155">
    <property type="term" value="F:phosphorelay sensor kinase activity"/>
    <property type="evidence" value="ECO:0007669"/>
    <property type="project" value="InterPro"/>
</dbReference>
<dbReference type="InterPro" id="IPR003594">
    <property type="entry name" value="HATPase_dom"/>
</dbReference>
<dbReference type="eggNOG" id="KOG0519">
    <property type="taxonomic scope" value="Eukaryota"/>
</dbReference>
<feature type="domain" description="Response regulatory" evidence="4">
    <location>
        <begin position="313"/>
        <end position="439"/>
    </location>
</feature>
<dbReference type="SUPFAM" id="SSF47384">
    <property type="entry name" value="Homodimeric domain of signal transducing histidine kinase"/>
    <property type="match status" value="1"/>
</dbReference>
<dbReference type="OrthoDB" id="297207at2759"/>
<dbReference type="PANTHER" id="PTHR43719">
    <property type="entry name" value="TWO-COMPONENT HISTIDINE KINASE"/>
    <property type="match status" value="1"/>
</dbReference>
<evidence type="ECO:0000313" key="5">
    <source>
        <dbReference type="EMBL" id="EGR29050.1"/>
    </source>
</evidence>
<dbReference type="Pfam" id="PF00512">
    <property type="entry name" value="HisKA"/>
    <property type="match status" value="1"/>
</dbReference>
<dbReference type="EMBL" id="GL984192">
    <property type="protein sequence ID" value="EGR29050.1"/>
    <property type="molecule type" value="Genomic_DNA"/>
</dbReference>
<accession>G0R0F3</accession>
<evidence type="ECO:0000259" key="4">
    <source>
        <dbReference type="PROSITE" id="PS50110"/>
    </source>
</evidence>
<dbReference type="SUPFAM" id="SSF55874">
    <property type="entry name" value="ATPase domain of HSP90 chaperone/DNA topoisomerase II/histidine kinase"/>
    <property type="match status" value="1"/>
</dbReference>
<evidence type="ECO:0008006" key="7">
    <source>
        <dbReference type="Google" id="ProtNLM"/>
    </source>
</evidence>
<dbReference type="InterPro" id="IPR005467">
    <property type="entry name" value="His_kinase_dom"/>
</dbReference>
<sequence>MQIKLGYFQFQNNFKYQKCILIEIQNMNEQYIQFQKKGLKIYKNRMLCSLSHELKTPLNLSITLLEYLQQNKLANDEVQEQIISPSLNSNKLLLNVVNDCLDYAQICLGKFQIKFQQFSILQLIQECVELVKFQAFQKGINIKTFFDDCLPKDINSDPSRLKQIILNLLTNSIRFTEKGNIKISTKSLPENLIRIEVQDTGCGITKNQITKILNSFGNINNQNALNTQNAGFGLSISNILAKGLGQGRKIEIKSELNVGSSFIFYIIDYPKFKNEPNSSLAKQKMSNYILYKQNNINYNNKYYSKNLCKNCSCILIVDDVQFNCYVLKLKLDQYGFKCEIANSGMGGIQKVQEKFKSQCCKKFHLIFMDIDMPGKNGLQTTQDIIQFYKSMQTTACVISAYSAFVGQIDKQNAFDSGMQYYITKPLQQKDLETILNQVFL</sequence>
<dbReference type="InterPro" id="IPR036097">
    <property type="entry name" value="HisK_dim/P_sf"/>
</dbReference>
<name>G0R0F3_ICHMU</name>
<dbReference type="Proteomes" id="UP000008983">
    <property type="component" value="Unassembled WGS sequence"/>
</dbReference>
<dbReference type="InterPro" id="IPR036890">
    <property type="entry name" value="HATPase_C_sf"/>
</dbReference>
<feature type="domain" description="Histidine kinase" evidence="3">
    <location>
        <begin position="49"/>
        <end position="270"/>
    </location>
</feature>
<dbReference type="OMA" id="FFGLSWC"/>
<dbReference type="InParanoid" id="G0R0F3"/>
<dbReference type="CDD" id="cd17546">
    <property type="entry name" value="REC_hyHK_CKI1_RcsC-like"/>
    <property type="match status" value="1"/>
</dbReference>